<dbReference type="GO" id="GO:0006096">
    <property type="term" value="P:glycolytic process"/>
    <property type="evidence" value="ECO:0007669"/>
    <property type="project" value="InterPro"/>
</dbReference>
<keyword evidence="10" id="KW-1185">Reference proteome</keyword>
<dbReference type="AlphaFoldDB" id="A0A2T5IJ04"/>
<name>A0A2T5IJ04_9LACT</name>
<dbReference type="InterPro" id="IPR000600">
    <property type="entry name" value="ROK"/>
</dbReference>
<keyword evidence="4" id="KW-0808">Transferase</keyword>
<dbReference type="EMBL" id="QAOM01000012">
    <property type="protein sequence ID" value="PTQ83789.1"/>
    <property type="molecule type" value="Genomic_DNA"/>
</dbReference>
<dbReference type="Pfam" id="PF00480">
    <property type="entry name" value="ROK"/>
    <property type="match status" value="1"/>
</dbReference>
<dbReference type="PANTHER" id="PTHR18964:SF149">
    <property type="entry name" value="BIFUNCTIONAL UDP-N-ACETYLGLUCOSAMINE 2-EPIMERASE_N-ACETYLMANNOSAMINE KINASE"/>
    <property type="match status" value="1"/>
</dbReference>
<dbReference type="InterPro" id="IPR004654">
    <property type="entry name" value="ROK_glcA"/>
</dbReference>
<evidence type="ECO:0000256" key="4">
    <source>
        <dbReference type="ARBA" id="ARBA00022679"/>
    </source>
</evidence>
<keyword evidence="6 9" id="KW-0418">Kinase</keyword>
<dbReference type="EC" id="2.7.1.2" evidence="2"/>
<evidence type="ECO:0000256" key="8">
    <source>
        <dbReference type="ARBA" id="ARBA00032386"/>
    </source>
</evidence>
<dbReference type="GO" id="GO:0005737">
    <property type="term" value="C:cytoplasm"/>
    <property type="evidence" value="ECO:0007669"/>
    <property type="project" value="InterPro"/>
</dbReference>
<evidence type="ECO:0000256" key="3">
    <source>
        <dbReference type="ARBA" id="ARBA00014701"/>
    </source>
</evidence>
<dbReference type="Gene3D" id="3.30.420.40">
    <property type="match status" value="2"/>
</dbReference>
<keyword evidence="5" id="KW-0547">Nucleotide-binding</keyword>
<evidence type="ECO:0000256" key="2">
    <source>
        <dbReference type="ARBA" id="ARBA00012323"/>
    </source>
</evidence>
<protein>
    <recommendedName>
        <fullName evidence="3">Glucokinase</fullName>
        <ecNumber evidence="2">2.7.1.2</ecNumber>
    </recommendedName>
    <alternativeName>
        <fullName evidence="8">Glucose kinase</fullName>
    </alternativeName>
</protein>
<dbReference type="SUPFAM" id="SSF53067">
    <property type="entry name" value="Actin-like ATPase domain"/>
    <property type="match status" value="1"/>
</dbReference>
<dbReference type="InterPro" id="IPR049874">
    <property type="entry name" value="ROK_cs"/>
</dbReference>
<accession>A0A2T5IJ04</accession>
<dbReference type="OrthoDB" id="9795247at2"/>
<evidence type="ECO:0000256" key="6">
    <source>
        <dbReference type="ARBA" id="ARBA00022777"/>
    </source>
</evidence>
<dbReference type="NCBIfam" id="TIGR00744">
    <property type="entry name" value="ROK_glcA_fam"/>
    <property type="match status" value="1"/>
</dbReference>
<dbReference type="InterPro" id="IPR043129">
    <property type="entry name" value="ATPase_NBD"/>
</dbReference>
<dbReference type="PANTHER" id="PTHR18964">
    <property type="entry name" value="ROK (REPRESSOR, ORF, KINASE) FAMILY"/>
    <property type="match status" value="1"/>
</dbReference>
<evidence type="ECO:0000313" key="9">
    <source>
        <dbReference type="EMBL" id="PTQ83789.1"/>
    </source>
</evidence>
<dbReference type="Proteomes" id="UP000244161">
    <property type="component" value="Unassembled WGS sequence"/>
</dbReference>
<sequence length="317" mass="33606">MAKKMIGIDIGGTEIKFALIDVYGNISKKWKIKTDAADNGNHIPNAIIRAINEEILNGADGTEDIIGIGIGVPGPISQNGELVVKAVNLGWSDMPLKLVIEKELQLPVILLNDANAAALGEMWKGAARGKANLVFVTLGTGVGGGIILNGEVLNGTHSSGGEIGHIPVQSEEQRVCGCGNINCLETYSSATGLLKTMSLLDEKKQLTKDGFTTIDIFDWLKEGNALAEQAVQKTVTHLGFALAGIMNTIDVEEIVVGGGLSEAGDLLLEPLKAVIDRHVFPEIRGNYAVKKAELGNDAGIYGAVYAYLTAQQHPNER</sequence>
<dbReference type="RefSeq" id="WP_108032993.1">
    <property type="nucleotide sequence ID" value="NZ_QAOM01000012.1"/>
</dbReference>
<evidence type="ECO:0000313" key="10">
    <source>
        <dbReference type="Proteomes" id="UP000244161"/>
    </source>
</evidence>
<proteinExistence type="inferred from homology"/>
<evidence type="ECO:0000256" key="1">
    <source>
        <dbReference type="ARBA" id="ARBA00006479"/>
    </source>
</evidence>
<dbReference type="GO" id="GO:0005524">
    <property type="term" value="F:ATP binding"/>
    <property type="evidence" value="ECO:0007669"/>
    <property type="project" value="UniProtKB-KW"/>
</dbReference>
<evidence type="ECO:0000256" key="7">
    <source>
        <dbReference type="ARBA" id="ARBA00022840"/>
    </source>
</evidence>
<evidence type="ECO:0000256" key="5">
    <source>
        <dbReference type="ARBA" id="ARBA00022741"/>
    </source>
</evidence>
<comment type="caution">
    <text evidence="9">The sequence shown here is derived from an EMBL/GenBank/DDBJ whole genome shotgun (WGS) entry which is preliminary data.</text>
</comment>
<dbReference type="PROSITE" id="PS01125">
    <property type="entry name" value="ROK"/>
    <property type="match status" value="1"/>
</dbReference>
<comment type="similarity">
    <text evidence="1">Belongs to the ROK (NagC/XylR) family.</text>
</comment>
<organism evidence="9 10">
    <name type="scientific">Trichococcus patagoniensis</name>
    <dbReference type="NCBI Taxonomy" id="382641"/>
    <lineage>
        <taxon>Bacteria</taxon>
        <taxon>Bacillati</taxon>
        <taxon>Bacillota</taxon>
        <taxon>Bacilli</taxon>
        <taxon>Lactobacillales</taxon>
        <taxon>Carnobacteriaceae</taxon>
        <taxon>Trichococcus</taxon>
    </lineage>
</organism>
<gene>
    <name evidence="9" type="ORF">C8U37_11258</name>
</gene>
<dbReference type="GO" id="GO:0004340">
    <property type="term" value="F:glucokinase activity"/>
    <property type="evidence" value="ECO:0007669"/>
    <property type="project" value="UniProtKB-EC"/>
</dbReference>
<keyword evidence="7" id="KW-0067">ATP-binding</keyword>
<reference evidence="9 10" key="1">
    <citation type="submission" date="2018-04" db="EMBL/GenBank/DDBJ databases">
        <title>Genomic Encyclopedia of Archaeal and Bacterial Type Strains, Phase II (KMG-II): from individual species to whole genera.</title>
        <authorList>
            <person name="Goeker M."/>
        </authorList>
    </citation>
    <scope>NUCLEOTIDE SEQUENCE [LARGE SCALE GENOMIC DNA]</scope>
    <source>
        <strain evidence="9 10">DSM 18806</strain>
    </source>
</reference>